<comment type="caution">
    <text evidence="2">The sequence shown here is derived from an EMBL/GenBank/DDBJ whole genome shotgun (WGS) entry which is preliminary data.</text>
</comment>
<accession>A0AB34T7G6</accession>
<dbReference type="Proteomes" id="UP000037239">
    <property type="component" value="Unassembled WGS sequence"/>
</dbReference>
<dbReference type="GO" id="GO:0016020">
    <property type="term" value="C:membrane"/>
    <property type="evidence" value="ECO:0007669"/>
    <property type="project" value="UniProtKB-SubCell"/>
</dbReference>
<gene>
    <name evidence="2" type="ORF">BAAM0483_08920</name>
</gene>
<feature type="transmembrane region" description="Helical" evidence="1">
    <location>
        <begin position="138"/>
        <end position="160"/>
    </location>
</feature>
<evidence type="ECO:0000256" key="1">
    <source>
        <dbReference type="SAM" id="Phobius"/>
    </source>
</evidence>
<evidence type="ECO:0000313" key="3">
    <source>
        <dbReference type="Proteomes" id="UP000037239"/>
    </source>
</evidence>
<keyword evidence="1" id="KW-0472">Membrane</keyword>
<keyword evidence="1" id="KW-1133">Transmembrane helix</keyword>
<feature type="transmembrane region" description="Helical" evidence="1">
    <location>
        <begin position="5"/>
        <end position="20"/>
    </location>
</feature>
<protein>
    <submittedName>
        <fullName evidence="2">Uncharacterized protein</fullName>
    </submittedName>
</protein>
<feature type="transmembrane region" description="Helical" evidence="1">
    <location>
        <begin position="224"/>
        <end position="249"/>
    </location>
</feature>
<proteinExistence type="predicted"/>
<dbReference type="EMBL" id="AWFK01000018">
    <property type="protein sequence ID" value="KOA48244.1"/>
    <property type="molecule type" value="Genomic_DNA"/>
</dbReference>
<evidence type="ECO:0000313" key="2">
    <source>
        <dbReference type="EMBL" id="KOA48244.1"/>
    </source>
</evidence>
<keyword evidence="1" id="KW-0812">Transmembrane</keyword>
<organism evidence="2 3">
    <name type="scientific">Bifidobacterium animalis subsp. animalis MCC 0483</name>
    <dbReference type="NCBI Taxonomy" id="1365955"/>
    <lineage>
        <taxon>Bacteria</taxon>
        <taxon>Bacillati</taxon>
        <taxon>Actinomycetota</taxon>
        <taxon>Actinomycetes</taxon>
        <taxon>Bifidobacteriales</taxon>
        <taxon>Bifidobacteriaceae</taxon>
        <taxon>Bifidobacterium</taxon>
    </lineage>
</organism>
<dbReference type="AlphaFoldDB" id="A0AB34T7G6"/>
<feature type="transmembrane region" description="Helical" evidence="1">
    <location>
        <begin position="74"/>
        <end position="92"/>
    </location>
</feature>
<feature type="transmembrane region" description="Helical" evidence="1">
    <location>
        <begin position="26"/>
        <end position="53"/>
    </location>
</feature>
<name>A0AB34T7G6_9BIFI</name>
<feature type="transmembrane region" description="Helical" evidence="1">
    <location>
        <begin position="98"/>
        <end position="131"/>
    </location>
</feature>
<sequence>MFGSYYYFFVLLLPVFNYLLDKLGDVYILEVLETTALLLSIFMLVVAVLMNFAGINITQVSKQRENNIRLDAPILVQMMPMISLFLSMNRIGKVRKHVLALFCCMLALIYVGQSRWCTLLIIACLALMILLQHRKNAALLFVYALVLGLVGLALIIHGPLGQLMRSFSVDSVYGASTLTRIYETDYYWELFKANPVNGTGLLTYGTSSYSIITGPFNNFYVDDVGIIGALAVMGLWVIPTFIIPFIILIHSIARKPQWKGLGWPIALYILGTMFALLITFPYFDPFWVLTLAFFCSKRNV</sequence>
<feature type="transmembrane region" description="Helical" evidence="1">
    <location>
        <begin position="261"/>
        <end position="283"/>
    </location>
</feature>
<reference evidence="2 3" key="1">
    <citation type="journal article" date="2015" name="Int J Genomics">
        <title>Comparative Genomics Revealed Genetic Diversity and Species/Strain-Level Differences in Carbohydrate Metabolism of Three Probiotic Bifidobacterial Species.</title>
        <authorList>
            <person name="Odamaki T."/>
            <person name="Horigome A."/>
            <person name="Sugahara H."/>
            <person name="Hashikura N."/>
            <person name="Minami J."/>
            <person name="Xiao J.Z."/>
            <person name="Abe F."/>
        </authorList>
    </citation>
    <scope>NUCLEOTIDE SEQUENCE [LARGE SCALE GENOMIC DNA]</scope>
    <source>
        <strain evidence="2 3">MCC 0483</strain>
    </source>
</reference>